<evidence type="ECO:0000313" key="1">
    <source>
        <dbReference type="EMBL" id="ACR71305.1"/>
    </source>
</evidence>
<evidence type="ECO:0000313" key="2">
    <source>
        <dbReference type="Proteomes" id="UP000001476"/>
    </source>
</evidence>
<name>C4Z2Q0_LACE2</name>
<dbReference type="GO" id="GO:0047355">
    <property type="term" value="F:CDP-glycerol glycerophosphotransferase activity"/>
    <property type="evidence" value="ECO:0007669"/>
    <property type="project" value="InterPro"/>
</dbReference>
<proteinExistence type="predicted"/>
<dbReference type="SUPFAM" id="SSF53756">
    <property type="entry name" value="UDP-Glycosyltransferase/glycogen phosphorylase"/>
    <property type="match status" value="1"/>
</dbReference>
<dbReference type="Pfam" id="PF04464">
    <property type="entry name" value="Glyphos_transf"/>
    <property type="match status" value="1"/>
</dbReference>
<dbReference type="AlphaFoldDB" id="C4Z2Q0"/>
<dbReference type="STRING" id="515620.EUBELI_00269"/>
<sequence>MLNDTAKNMQTIICQAIDSGNYYAAYEALIIYTQTFSVDDFVEEYKWLINEYGPQVSVICLDNNESAIDEFIKMQTYKNIELAKLSEEDSNADIIEYIKATSSKYICFWEVSCEYDNDKISEMVWKLESSKQFNVVMTPRMYVDAVGNIIGHKDYAYEDIFNNVIVKGETLLNYCVSNNINLYGSLSDIMLNKNCAYDMECQHIYKSAAINRLNMLFQILEGQKIFYMEQSLVRAKLSAKCDETDEINEYKELEASVNSKQSNAISALSEKSIKKEITFFYTDKGEYYNLEPIANEAGKRGYKIRFTKDKKEKAEIGVYCQHVCYPENSKFSLILLHDLAQGHNKWPNLWESERWNKFDIGIVPGRTWADRWRQCASFYYANPRSGTYEFGYPKSDYVNDESIICRAADVKKKLGIPDKFTVLYAPSWEYDGKEEDFIKAVKDLDVNMVVKQACWSEDYSIVTNNMRSLHEGIYKNLYYVEPEESIMTALALCDMVVSDESSVMAEALMFGKPSVAVTDWMIPDEDPPRPASVPMDYVIKCEKKDLREKVLSIMNHSEEYEDVLQKGRDTFSNQGNVCKDIMDAIDYYTQEGTEDGFMSRKLESEYRAFNMWN</sequence>
<dbReference type="GO" id="GO:0016020">
    <property type="term" value="C:membrane"/>
    <property type="evidence" value="ECO:0007669"/>
    <property type="project" value="InterPro"/>
</dbReference>
<dbReference type="GeneID" id="41357369"/>
<gene>
    <name evidence="1" type="ordered locus">EUBELI_00269</name>
</gene>
<accession>C4Z2Q0</accession>
<dbReference type="Gene3D" id="3.40.50.12580">
    <property type="match status" value="1"/>
</dbReference>
<organism evidence="1 2">
    <name type="scientific">Lachnospira eligens (strain ATCC 27750 / DSM 3376 / VPI C15-48 / C15-B4)</name>
    <name type="common">Eubacterium eligens</name>
    <dbReference type="NCBI Taxonomy" id="515620"/>
    <lineage>
        <taxon>Bacteria</taxon>
        <taxon>Bacillati</taxon>
        <taxon>Bacillota</taxon>
        <taxon>Clostridia</taxon>
        <taxon>Lachnospirales</taxon>
        <taxon>Lachnospiraceae</taxon>
        <taxon>Lachnospira</taxon>
    </lineage>
</organism>
<dbReference type="HOGENOM" id="CLU_445322_0_0_9"/>
<dbReference type="eggNOG" id="COG1887">
    <property type="taxonomic scope" value="Bacteria"/>
</dbReference>
<dbReference type="EMBL" id="CP001104">
    <property type="protein sequence ID" value="ACR71305.1"/>
    <property type="molecule type" value="Genomic_DNA"/>
</dbReference>
<reference evidence="1 2" key="1">
    <citation type="journal article" date="2009" name="Proc. Natl. Acad. Sci. U.S.A.">
        <title>Characterizing a model human gut microbiota composed of members of its two dominant bacterial phyla.</title>
        <authorList>
            <person name="Mahowald M.A."/>
            <person name="Rey F.E."/>
            <person name="Seedorf H."/>
            <person name="Turnbaugh P.J."/>
            <person name="Fulton R.S."/>
            <person name="Wollam A."/>
            <person name="Shah N."/>
            <person name="Wang C."/>
            <person name="Magrini V."/>
            <person name="Wilson R.K."/>
            <person name="Cantarel B.L."/>
            <person name="Coutinho P.M."/>
            <person name="Henrissat B."/>
            <person name="Crock L.W."/>
            <person name="Russell A."/>
            <person name="Verberkmoes N.C."/>
            <person name="Hettich R.L."/>
            <person name="Gordon J.I."/>
        </authorList>
    </citation>
    <scope>NUCLEOTIDE SEQUENCE [LARGE SCALE GENOMIC DNA]</scope>
    <source>
        <strain evidence="2">ATCC 27750 / DSM 3376 / VPI C15-48 / C15-B4</strain>
    </source>
</reference>
<dbReference type="InterPro" id="IPR007554">
    <property type="entry name" value="Glycerophosphate_synth"/>
</dbReference>
<keyword evidence="2" id="KW-1185">Reference proteome</keyword>
<dbReference type="KEGG" id="eel:EUBELI_00269"/>
<dbReference type="InterPro" id="IPR043148">
    <property type="entry name" value="TagF_C"/>
</dbReference>
<evidence type="ECO:0008006" key="3">
    <source>
        <dbReference type="Google" id="ProtNLM"/>
    </source>
</evidence>
<dbReference type="RefSeq" id="WP_012738542.1">
    <property type="nucleotide sequence ID" value="NC_012778.1"/>
</dbReference>
<protein>
    <recommendedName>
        <fullName evidence="3">CDP-Glycerol:Poly(Glycerophosphate) glycerophosphotransferase</fullName>
    </recommendedName>
</protein>
<dbReference type="Proteomes" id="UP000001476">
    <property type="component" value="Chromosome"/>
</dbReference>